<dbReference type="EnsemblPlants" id="MELO3C011175.2.1">
    <property type="protein sequence ID" value="MELO3C011175.2.1"/>
    <property type="gene ID" value="MELO3C011175.2"/>
</dbReference>
<dbReference type="GO" id="GO:0004672">
    <property type="term" value="F:protein kinase activity"/>
    <property type="evidence" value="ECO:0007669"/>
    <property type="project" value="InterPro"/>
</dbReference>
<evidence type="ECO:0000256" key="1">
    <source>
        <dbReference type="ARBA" id="ARBA00004370"/>
    </source>
</evidence>
<dbReference type="SUPFAM" id="SSF52058">
    <property type="entry name" value="L domain-like"/>
    <property type="match status" value="1"/>
</dbReference>
<dbReference type="GO" id="GO:0016020">
    <property type="term" value="C:membrane"/>
    <property type="evidence" value="ECO:0007669"/>
    <property type="project" value="UniProtKB-SubCell"/>
</dbReference>
<dbReference type="Gramene" id="MELO3C011175.2.1">
    <property type="protein sequence ID" value="MELO3C011175.2.1"/>
    <property type="gene ID" value="MELO3C011175.2"/>
</dbReference>
<dbReference type="GeneID" id="103488217"/>
<feature type="chain" id="PRO_5044565195" evidence="8">
    <location>
        <begin position="26"/>
        <end position="671"/>
    </location>
</feature>
<comment type="subcellular location">
    <subcellularLocation>
        <location evidence="1">Membrane</location>
    </subcellularLocation>
</comment>
<dbReference type="InParanoid" id="A0A1S3BBS9"/>
<evidence type="ECO:0000256" key="3">
    <source>
        <dbReference type="ARBA" id="ARBA00022692"/>
    </source>
</evidence>
<dbReference type="GO" id="GO:0005524">
    <property type="term" value="F:ATP binding"/>
    <property type="evidence" value="ECO:0007669"/>
    <property type="project" value="InterPro"/>
</dbReference>
<name>A0A1S3BBS9_CUCME</name>
<evidence type="ECO:0000256" key="7">
    <source>
        <dbReference type="SAM" id="Phobius"/>
    </source>
</evidence>
<reference evidence="10" key="1">
    <citation type="submission" date="2023-03" db="UniProtKB">
        <authorList>
            <consortium name="EnsemblPlants"/>
        </authorList>
    </citation>
    <scope>IDENTIFICATION</scope>
</reference>
<evidence type="ECO:0000313" key="10">
    <source>
        <dbReference type="EnsemblPlants" id="MELO3C011175.2.1"/>
    </source>
</evidence>
<evidence type="ECO:0000313" key="12">
    <source>
        <dbReference type="RefSeq" id="XP_008445066.1"/>
    </source>
</evidence>
<dbReference type="SUPFAM" id="SSF56112">
    <property type="entry name" value="Protein kinase-like (PK-like)"/>
    <property type="match status" value="1"/>
</dbReference>
<sequence>MPKPPLFFFFFFFFLLFNLPPPASAVFTPTETLLRFKSSLTNTLALSNWNSSAPLCSGDRRFWTGLICKNGQLYGIRLENMSLGGTVDTAALAGLPTLRTLSLMNNGFEGPMPDVKRIGALRALYLSNNNFSGSISGDAFEGMGNLKRLYLSGNGFSGEIPGSLVELKAVVELGLEDNLFEGRIPDFDERVWKYLNFSGNRLDGPIPYGLRKNSNFTSYLGNNGLCGEPLGPCKSSTKKWSIIIGVLSGAAALTLFLLLLYCFLRPSKSSAAVHDDTKAKTKLFLSPKILFKRPERAHRYSSTDSDENSNLSGPAGSALCFVRNDRVRFDFQELLGASAEVLGSGSFGKSYKAMLSNGSSVVVKRFRQMNAAGKEEFYGHMRRLGRLSHPNLLPLVAFYYGKDDKLLVSDFVPNGSLASHLHGRKSEGNARLNWGKRLKIIKGVARGLSYLHKELPNLSLPHGNLKSSNVLLDHNFSPILSDYALFPLLQKSHAHTHMAAFKSPEFSPSTTDRTSKSTDVWSLGILILETLTGKFPTNYLRQGKGADSDLAAWVDAVVREEWTAEVFDGDLVVSGGGGNEEEGCCDWDCNEDMLKLLKIGMCCCEREVGKRWGLKQAVEKIEELDLNEEGEEYYSSYGSDYNGSFVSNSSNFKGRRTRRMITNEDESSFLS</sequence>
<keyword evidence="11" id="KW-1185">Reference proteome</keyword>
<keyword evidence="5 7" id="KW-1133">Transmembrane helix</keyword>
<dbReference type="Pfam" id="PF13855">
    <property type="entry name" value="LRR_8"/>
    <property type="match status" value="1"/>
</dbReference>
<dbReference type="eggNOG" id="ENOG502QUJJ">
    <property type="taxonomic scope" value="Eukaryota"/>
</dbReference>
<dbReference type="AlphaFoldDB" id="A0A1S3BBS9"/>
<dbReference type="InterPro" id="IPR000719">
    <property type="entry name" value="Prot_kinase_dom"/>
</dbReference>
<protein>
    <submittedName>
        <fullName evidence="12">Probable LRR receptor-like serine/threonine-protein kinase At4g31250</fullName>
    </submittedName>
</protein>
<gene>
    <name evidence="12" type="primary">LOC103488217</name>
    <name evidence="10" type="synonym">103488217</name>
</gene>
<evidence type="ECO:0000256" key="5">
    <source>
        <dbReference type="ARBA" id="ARBA00022989"/>
    </source>
</evidence>
<dbReference type="PANTHER" id="PTHR48007">
    <property type="entry name" value="LEUCINE-RICH REPEAT RECEPTOR-LIKE PROTEIN KINASE PXC1"/>
    <property type="match status" value="1"/>
</dbReference>
<dbReference type="Pfam" id="PF08263">
    <property type="entry name" value="LRRNT_2"/>
    <property type="match status" value="1"/>
</dbReference>
<dbReference type="InterPro" id="IPR032675">
    <property type="entry name" value="LRR_dom_sf"/>
</dbReference>
<evidence type="ECO:0000259" key="9">
    <source>
        <dbReference type="PROSITE" id="PS50011"/>
    </source>
</evidence>
<dbReference type="SMR" id="A0A1S3BBS9"/>
<dbReference type="Gene3D" id="3.80.10.10">
    <property type="entry name" value="Ribonuclease Inhibitor"/>
    <property type="match status" value="2"/>
</dbReference>
<evidence type="ECO:0000256" key="8">
    <source>
        <dbReference type="SAM" id="SignalP"/>
    </source>
</evidence>
<dbReference type="KEGG" id="cmo:103488217"/>
<organism evidence="11 12">
    <name type="scientific">Cucumis melo</name>
    <name type="common">Muskmelon</name>
    <dbReference type="NCBI Taxonomy" id="3656"/>
    <lineage>
        <taxon>Eukaryota</taxon>
        <taxon>Viridiplantae</taxon>
        <taxon>Streptophyta</taxon>
        <taxon>Embryophyta</taxon>
        <taxon>Tracheophyta</taxon>
        <taxon>Spermatophyta</taxon>
        <taxon>Magnoliopsida</taxon>
        <taxon>eudicotyledons</taxon>
        <taxon>Gunneridae</taxon>
        <taxon>Pentapetalae</taxon>
        <taxon>rosids</taxon>
        <taxon>fabids</taxon>
        <taxon>Cucurbitales</taxon>
        <taxon>Cucurbitaceae</taxon>
        <taxon>Benincaseae</taxon>
        <taxon>Cucumis</taxon>
    </lineage>
</organism>
<feature type="signal peptide" evidence="8">
    <location>
        <begin position="1"/>
        <end position="25"/>
    </location>
</feature>
<proteinExistence type="predicted"/>
<dbReference type="PROSITE" id="PS50011">
    <property type="entry name" value="PROTEIN_KINASE_DOM"/>
    <property type="match status" value="1"/>
</dbReference>
<reference evidence="12" key="2">
    <citation type="submission" date="2025-04" db="UniProtKB">
        <authorList>
            <consortium name="RefSeq"/>
        </authorList>
    </citation>
    <scope>IDENTIFICATION</scope>
</reference>
<feature type="domain" description="Protein kinase" evidence="9">
    <location>
        <begin position="336"/>
        <end position="634"/>
    </location>
</feature>
<keyword evidence="6 7" id="KW-0472">Membrane</keyword>
<dbReference type="OrthoDB" id="418615at2759"/>
<dbReference type="Gene3D" id="3.30.200.20">
    <property type="entry name" value="Phosphorylase Kinase, domain 1"/>
    <property type="match status" value="1"/>
</dbReference>
<keyword evidence="2" id="KW-0433">Leucine-rich repeat</keyword>
<dbReference type="InterPro" id="IPR046959">
    <property type="entry name" value="PRK1-6/SRF4-like"/>
</dbReference>
<dbReference type="InterPro" id="IPR011009">
    <property type="entry name" value="Kinase-like_dom_sf"/>
</dbReference>
<dbReference type="Proteomes" id="UP001652600">
    <property type="component" value="Chromosome 3"/>
</dbReference>
<keyword evidence="3 7" id="KW-0812">Transmembrane</keyword>
<keyword evidence="4" id="KW-0677">Repeat</keyword>
<evidence type="ECO:0000256" key="4">
    <source>
        <dbReference type="ARBA" id="ARBA00022737"/>
    </source>
</evidence>
<feature type="transmembrane region" description="Helical" evidence="7">
    <location>
        <begin position="240"/>
        <end position="264"/>
    </location>
</feature>
<keyword evidence="8" id="KW-0732">Signal</keyword>
<evidence type="ECO:0000256" key="2">
    <source>
        <dbReference type="ARBA" id="ARBA00022614"/>
    </source>
</evidence>
<evidence type="ECO:0000256" key="6">
    <source>
        <dbReference type="ARBA" id="ARBA00023136"/>
    </source>
</evidence>
<dbReference type="RefSeq" id="XP_008445066.1">
    <property type="nucleotide sequence ID" value="XM_008446844.2"/>
</dbReference>
<dbReference type="Pfam" id="PF00069">
    <property type="entry name" value="Pkinase"/>
    <property type="match status" value="1"/>
</dbReference>
<dbReference type="InterPro" id="IPR001611">
    <property type="entry name" value="Leu-rich_rpt"/>
</dbReference>
<evidence type="ECO:0000313" key="11">
    <source>
        <dbReference type="Proteomes" id="UP001652600"/>
    </source>
</evidence>
<dbReference type="InterPro" id="IPR013210">
    <property type="entry name" value="LRR_N_plant-typ"/>
</dbReference>
<dbReference type="PANTHER" id="PTHR48007:SF67">
    <property type="entry name" value="POLLEN RECEPTOR-LIKE KINASE 1"/>
    <property type="match status" value="1"/>
</dbReference>
<accession>A0A1S3BBS9</accession>
<dbReference type="Gene3D" id="1.10.510.10">
    <property type="entry name" value="Transferase(Phosphotransferase) domain 1"/>
    <property type="match status" value="1"/>
</dbReference>